<name>A0A2Z5FSH4_9BACT</name>
<dbReference type="NCBIfam" id="NF012200">
    <property type="entry name" value="choice_anch_D"/>
    <property type="match status" value="3"/>
</dbReference>
<dbReference type="InterPro" id="IPR011042">
    <property type="entry name" value="6-blade_b-propeller_TolB-like"/>
</dbReference>
<evidence type="ECO:0000256" key="2">
    <source>
        <dbReference type="ARBA" id="ARBA00004496"/>
    </source>
</evidence>
<comment type="subcellular location">
    <subcellularLocation>
        <location evidence="1">Cell projection</location>
        <location evidence="1">Cilium</location>
    </subcellularLocation>
    <subcellularLocation>
        <location evidence="2">Cytoplasm</location>
    </subcellularLocation>
</comment>
<evidence type="ECO:0000256" key="4">
    <source>
        <dbReference type="ARBA" id="ARBA00023069"/>
    </source>
</evidence>
<sequence length="680" mass="69244">MTYRVTATGTLGTPKAVTKGTPKLDYTLASGSTCTGLVTQGTSCTVKLKFTPRFSGLRKGAVEIVDSTGKLQATTLIHGIGVAPQIAFDPAVQTTVAIASSSFGSPFEVDELGYFYVAYTGDGVIDGIAKIPPDGGTPTILNTAGLDVGAPSALDGAGNVFVRGSLDLVELPAGGGEPTALLLGDGFDEALDMAVDGSGNLFVLYEHYVSGIQMFAVAEIPAGGGPEIPLPFAFPSDDYRARAESLTIDSLGNVYVLFVTFPGFTGQVYEVPAGGGSQVVLPPTFNVDGGYMAADAASNLFVGNAPQIEEIPAGSSSAITISTFPKPEYSDHQNVAVNPAGDVFSILPSGDLVKLHRSQPPPLSFPETPLGTTSIPLSINVQNTGNASLTLSGITASGPFATLSGASSDCTIGSSLAPGGRCELRVTFRPDSEAVTTGSITLTDNALNKCGAAQVIELAGTIGDPPMAKLSATTLHFGSIAYSTSSTLPLTITNIGGGTLTLAPSINGPSYTIASSTCSAGVAAGKSCTLQVEFAPVSVGNHNDNLTLVTNESLNNGPTTANVALRGLGTGVGALEANKIVQFPDYEDGQGDPFPVVALTIYNFGVPGKVTVSTRINGQSYKIVGSTCTAGLTAGSTCTLQVEFIPQALGYHNDILTLTPSGGAAPSTVYLRGFDEECCG</sequence>
<evidence type="ECO:0000256" key="3">
    <source>
        <dbReference type="ARBA" id="ARBA00022490"/>
    </source>
</evidence>
<dbReference type="SUPFAM" id="SSF101898">
    <property type="entry name" value="NHL repeat"/>
    <property type="match status" value="1"/>
</dbReference>
<dbReference type="EMBL" id="CP030840">
    <property type="protein sequence ID" value="AXC09770.1"/>
    <property type="molecule type" value="Genomic_DNA"/>
</dbReference>
<dbReference type="Pfam" id="PF22544">
    <property type="entry name" value="HYDIN_VesB_CFA65-like_Ig"/>
    <property type="match status" value="1"/>
</dbReference>
<protein>
    <recommendedName>
        <fullName evidence="6">HYDIN/VesB/CFA65-like Ig-like domain-containing protein</fullName>
    </recommendedName>
</protein>
<accession>A0A2Z5FSH4</accession>
<keyword evidence="3" id="KW-0963">Cytoplasm</keyword>
<evidence type="ECO:0000259" key="6">
    <source>
        <dbReference type="Pfam" id="PF22544"/>
    </source>
</evidence>
<evidence type="ECO:0000313" key="7">
    <source>
        <dbReference type="EMBL" id="AXC09770.1"/>
    </source>
</evidence>
<reference evidence="7 8" key="1">
    <citation type="journal article" date="2018" name="Front. Microbiol.">
        <title>Hydrolytic Capabilities as a Key to Environmental Success: Chitinolytic and Cellulolytic Acidobacteria From Acidic Sub-arctic Soils and Boreal Peatlands.</title>
        <authorList>
            <person name="Belova S.E."/>
            <person name="Ravin N.V."/>
            <person name="Pankratov T.A."/>
            <person name="Rakitin A.L."/>
            <person name="Ivanova A.A."/>
            <person name="Beletsky A.V."/>
            <person name="Mardanov A.V."/>
            <person name="Sinninghe Damste J.S."/>
            <person name="Dedysh S.N."/>
        </authorList>
    </citation>
    <scope>NUCLEOTIDE SEQUENCE [LARGE SCALE GENOMIC DNA]</scope>
    <source>
        <strain evidence="7 8">SBC82</strain>
    </source>
</reference>
<dbReference type="KEGG" id="abas:ACPOL_0391"/>
<organism evidence="7 8">
    <name type="scientific">Acidisarcina polymorpha</name>
    <dbReference type="NCBI Taxonomy" id="2211140"/>
    <lineage>
        <taxon>Bacteria</taxon>
        <taxon>Pseudomonadati</taxon>
        <taxon>Acidobacteriota</taxon>
        <taxon>Terriglobia</taxon>
        <taxon>Terriglobales</taxon>
        <taxon>Acidobacteriaceae</taxon>
        <taxon>Acidisarcina</taxon>
    </lineage>
</organism>
<proteinExistence type="predicted"/>
<feature type="domain" description="HYDIN/VesB/CFA65-like Ig-like" evidence="6">
    <location>
        <begin position="469"/>
        <end position="553"/>
    </location>
</feature>
<dbReference type="Gene3D" id="2.120.10.30">
    <property type="entry name" value="TolB, C-terminal domain"/>
    <property type="match status" value="1"/>
</dbReference>
<dbReference type="InterPro" id="IPR013783">
    <property type="entry name" value="Ig-like_fold"/>
</dbReference>
<evidence type="ECO:0000313" key="8">
    <source>
        <dbReference type="Proteomes" id="UP000253606"/>
    </source>
</evidence>
<dbReference type="Proteomes" id="UP000253606">
    <property type="component" value="Chromosome"/>
</dbReference>
<keyword evidence="4" id="KW-0969">Cilium</keyword>
<dbReference type="GO" id="GO:0005737">
    <property type="term" value="C:cytoplasm"/>
    <property type="evidence" value="ECO:0007669"/>
    <property type="project" value="UniProtKB-SubCell"/>
</dbReference>
<gene>
    <name evidence="7" type="ORF">ACPOL_0391</name>
</gene>
<keyword evidence="8" id="KW-1185">Reference proteome</keyword>
<dbReference type="AlphaFoldDB" id="A0A2Z5FSH4"/>
<dbReference type="InterPro" id="IPR053879">
    <property type="entry name" value="HYDIN_VesB_CFA65-like_Ig"/>
</dbReference>
<dbReference type="Gene3D" id="2.60.40.10">
    <property type="entry name" value="Immunoglobulins"/>
    <property type="match status" value="3"/>
</dbReference>
<keyword evidence="5" id="KW-0966">Cell projection</keyword>
<evidence type="ECO:0000256" key="1">
    <source>
        <dbReference type="ARBA" id="ARBA00004138"/>
    </source>
</evidence>
<evidence type="ECO:0000256" key="5">
    <source>
        <dbReference type="ARBA" id="ARBA00023273"/>
    </source>
</evidence>